<feature type="compositionally biased region" description="Basic residues" evidence="1">
    <location>
        <begin position="294"/>
        <end position="305"/>
    </location>
</feature>
<feature type="compositionally biased region" description="Basic and acidic residues" evidence="1">
    <location>
        <begin position="90"/>
        <end position="121"/>
    </location>
</feature>
<accession>A0A0R3TRA6</accession>
<gene>
    <name evidence="2" type="ORF">HNAJ_LOCUS10102</name>
</gene>
<dbReference type="AlphaFoldDB" id="A0A0R3TRA6"/>
<evidence type="ECO:0000313" key="4">
    <source>
        <dbReference type="WBParaSite" id="HNAJ_0001010701-mRNA-1"/>
    </source>
</evidence>
<sequence length="305" mass="36153">MGNCTSTTRRFFRLTRRRWVRKEKTTNNTRDEEIEQVTTNESPMKDEKEVEAKIESREDTDTDSESSSSLREFLMLERLCEEYEDLEEIESRIEQENASEKAEQKAMQKKVEDEVESREYEHEYEDSECSSSLREILMLERLCEEYEEAEQRRRERRDQEKLERQFKRFRGDQLSTIEEEEEEEDSSVREIGGEGEHPDDLHREGKEVASGDGDHTQGEKLMSLEEFCGETFAISPTFIEDIIEECRISQSRLEQALEEFEKSLRLFTRYNEMVGKLEKEQKGSAQGDTLYKQKPLRRKGTCKPK</sequence>
<reference evidence="2 3" key="2">
    <citation type="submission" date="2018-11" db="EMBL/GenBank/DDBJ databases">
        <authorList>
            <consortium name="Pathogen Informatics"/>
        </authorList>
    </citation>
    <scope>NUCLEOTIDE SEQUENCE [LARGE SCALE GENOMIC DNA]</scope>
</reference>
<reference evidence="4" key="1">
    <citation type="submission" date="2017-02" db="UniProtKB">
        <authorList>
            <consortium name="WormBaseParasite"/>
        </authorList>
    </citation>
    <scope>IDENTIFICATION</scope>
</reference>
<feature type="region of interest" description="Disordered" evidence="1">
    <location>
        <begin position="278"/>
        <end position="305"/>
    </location>
</feature>
<feature type="compositionally biased region" description="Basic and acidic residues" evidence="1">
    <location>
        <begin position="22"/>
        <end position="31"/>
    </location>
</feature>
<evidence type="ECO:0000313" key="2">
    <source>
        <dbReference type="EMBL" id="VDO07174.1"/>
    </source>
</evidence>
<dbReference type="OrthoDB" id="6320341at2759"/>
<feature type="region of interest" description="Disordered" evidence="1">
    <location>
        <begin position="172"/>
        <end position="220"/>
    </location>
</feature>
<feature type="compositionally biased region" description="Basic and acidic residues" evidence="1">
    <location>
        <begin position="43"/>
        <end position="59"/>
    </location>
</feature>
<feature type="region of interest" description="Disordered" evidence="1">
    <location>
        <begin position="90"/>
        <end position="131"/>
    </location>
</feature>
<evidence type="ECO:0000313" key="3">
    <source>
        <dbReference type="Proteomes" id="UP000278807"/>
    </source>
</evidence>
<name>A0A0R3TRA6_RODNA</name>
<keyword evidence="3" id="KW-1185">Reference proteome</keyword>
<feature type="region of interest" description="Disordered" evidence="1">
    <location>
        <begin position="22"/>
        <end position="69"/>
    </location>
</feature>
<feature type="compositionally biased region" description="Basic and acidic residues" evidence="1">
    <location>
        <begin position="186"/>
        <end position="218"/>
    </location>
</feature>
<proteinExistence type="predicted"/>
<organism evidence="4">
    <name type="scientific">Rodentolepis nana</name>
    <name type="common">Dwarf tapeworm</name>
    <name type="synonym">Hymenolepis nana</name>
    <dbReference type="NCBI Taxonomy" id="102285"/>
    <lineage>
        <taxon>Eukaryota</taxon>
        <taxon>Metazoa</taxon>
        <taxon>Spiralia</taxon>
        <taxon>Lophotrochozoa</taxon>
        <taxon>Platyhelminthes</taxon>
        <taxon>Cestoda</taxon>
        <taxon>Eucestoda</taxon>
        <taxon>Cyclophyllidea</taxon>
        <taxon>Hymenolepididae</taxon>
        <taxon>Rodentolepis</taxon>
    </lineage>
</organism>
<protein>
    <submittedName>
        <fullName evidence="2 4">Uncharacterized protein</fullName>
    </submittedName>
</protein>
<dbReference type="WBParaSite" id="HNAJ_0001010701-mRNA-1">
    <property type="protein sequence ID" value="HNAJ_0001010701-mRNA-1"/>
    <property type="gene ID" value="HNAJ_0001010701"/>
</dbReference>
<evidence type="ECO:0000256" key="1">
    <source>
        <dbReference type="SAM" id="MobiDB-lite"/>
    </source>
</evidence>
<dbReference type="EMBL" id="UZAE01012880">
    <property type="protein sequence ID" value="VDO07174.1"/>
    <property type="molecule type" value="Genomic_DNA"/>
</dbReference>
<dbReference type="Proteomes" id="UP000278807">
    <property type="component" value="Unassembled WGS sequence"/>
</dbReference>